<proteinExistence type="predicted"/>
<sequence>MFDLPPPSAMEQSGESTAEAAEAALAAELAATLASGGVAGDAPDSRTDRRVEVTWPARMQLANGDIIELEVRNISEAGVGLTSDRRIPADTVVNFEMDVPPPGASGQATPVKGTIKTTYTVAHGAAILVGGTWVQVPPEGQELVNTWVERLRR</sequence>
<name>A0A9X1YH76_9BURK</name>
<dbReference type="RefSeq" id="WP_275680827.1">
    <property type="nucleotide sequence ID" value="NZ_JAJLJH010000001.1"/>
</dbReference>
<evidence type="ECO:0008006" key="3">
    <source>
        <dbReference type="Google" id="ProtNLM"/>
    </source>
</evidence>
<reference evidence="1" key="1">
    <citation type="submission" date="2021-11" db="EMBL/GenBank/DDBJ databases">
        <title>BS-T2-15 a new species belonging to the Comamonadaceae family isolated from the soil of a French oak forest.</title>
        <authorList>
            <person name="Mieszkin S."/>
            <person name="Alain K."/>
        </authorList>
    </citation>
    <scope>NUCLEOTIDE SEQUENCE</scope>
    <source>
        <strain evidence="1">BS-T2-15</strain>
    </source>
</reference>
<dbReference type="EMBL" id="JAJLJH010000001">
    <property type="protein sequence ID" value="MCK9684805.1"/>
    <property type="molecule type" value="Genomic_DNA"/>
</dbReference>
<dbReference type="AlphaFoldDB" id="A0A9X1YH76"/>
<keyword evidence="2" id="KW-1185">Reference proteome</keyword>
<comment type="caution">
    <text evidence="1">The sequence shown here is derived from an EMBL/GenBank/DDBJ whole genome shotgun (WGS) entry which is preliminary data.</text>
</comment>
<dbReference type="Proteomes" id="UP001139353">
    <property type="component" value="Unassembled WGS sequence"/>
</dbReference>
<gene>
    <name evidence="1" type="ORF">LPC04_03695</name>
</gene>
<protein>
    <recommendedName>
        <fullName evidence="3">PilZ domain-containing protein</fullName>
    </recommendedName>
</protein>
<dbReference type="Gene3D" id="2.40.10.220">
    <property type="entry name" value="predicted glycosyltransferase like domains"/>
    <property type="match status" value="1"/>
</dbReference>
<organism evidence="1 2">
    <name type="scientific">Scleromatobacter humisilvae</name>
    <dbReference type="NCBI Taxonomy" id="2897159"/>
    <lineage>
        <taxon>Bacteria</taxon>
        <taxon>Pseudomonadati</taxon>
        <taxon>Pseudomonadota</taxon>
        <taxon>Betaproteobacteria</taxon>
        <taxon>Burkholderiales</taxon>
        <taxon>Sphaerotilaceae</taxon>
        <taxon>Scleromatobacter</taxon>
    </lineage>
</organism>
<evidence type="ECO:0000313" key="2">
    <source>
        <dbReference type="Proteomes" id="UP001139353"/>
    </source>
</evidence>
<accession>A0A9X1YH76</accession>
<evidence type="ECO:0000313" key="1">
    <source>
        <dbReference type="EMBL" id="MCK9684805.1"/>
    </source>
</evidence>